<name>A0AC61RWM6_9FIRM</name>
<organism evidence="1 2">
    <name type="scientific">Petralouisia muris</name>
    <dbReference type="NCBI Taxonomy" id="3032872"/>
    <lineage>
        <taxon>Bacteria</taxon>
        <taxon>Bacillati</taxon>
        <taxon>Bacillota</taxon>
        <taxon>Clostridia</taxon>
        <taxon>Lachnospirales</taxon>
        <taxon>Lachnospiraceae</taxon>
        <taxon>Petralouisia</taxon>
    </lineage>
</organism>
<dbReference type="Proteomes" id="UP000304953">
    <property type="component" value="Unassembled WGS sequence"/>
</dbReference>
<accession>A0AC61RWM6</accession>
<reference evidence="1" key="1">
    <citation type="submission" date="2019-04" db="EMBL/GenBank/DDBJ databases">
        <title>Microbes associate with the intestines of laboratory mice.</title>
        <authorList>
            <person name="Navarre W."/>
            <person name="Wong E."/>
            <person name="Huang K."/>
            <person name="Tropini C."/>
            <person name="Ng K."/>
            <person name="Yu B."/>
        </authorList>
    </citation>
    <scope>NUCLEOTIDE SEQUENCE</scope>
    <source>
        <strain evidence="1">NM01_1-7b</strain>
    </source>
</reference>
<proteinExistence type="predicted"/>
<sequence length="417" mass="46910">MFDKGEDKYSRKADVFWNTIAVSADALQSTVILSVIAYKLGIEDAGIFSIGYALANLAATIARYGMRNYQVTDKKAGCIFSDYFFARIITVFSSLACVSGYLMFCRRFLRYEGYKTQVVFMICLYKLTDALEDVCIGYYQQQGKLFAGARIAAIRMISSTGILCAVLLAAKNLVTALEISVIYSVLLDVVLFGRRFRKEKMSCTGLCGKNVKKILRECAPLAIAASVSMYVGNIPKYMIDWYMTEDVQAIFGYLMMPAFCIVLLSRFVYQPMVRDIGILWQKKEKKKLKQLMERQVIFIFCVTAIAVLAGTWIGIPLLNLLYDVRLEPYRLEFTLLFLGGALFAISSFCAVMLTVTGRRNEMAAVYLLISLCSCFGGKYLLELYGIAGAAILYLILNLGIILCFLLVLRKDLYEEKK</sequence>
<gene>
    <name evidence="1" type="ORF">E5329_09970</name>
</gene>
<evidence type="ECO:0000313" key="2">
    <source>
        <dbReference type="Proteomes" id="UP000304953"/>
    </source>
</evidence>
<comment type="caution">
    <text evidence="1">The sequence shown here is derived from an EMBL/GenBank/DDBJ whole genome shotgun (WGS) entry which is preliminary data.</text>
</comment>
<protein>
    <submittedName>
        <fullName evidence="1">Uncharacterized protein</fullName>
    </submittedName>
</protein>
<dbReference type="EMBL" id="SRYA01000017">
    <property type="protein sequence ID" value="TGY96348.1"/>
    <property type="molecule type" value="Genomic_DNA"/>
</dbReference>
<evidence type="ECO:0000313" key="1">
    <source>
        <dbReference type="EMBL" id="TGY96348.1"/>
    </source>
</evidence>
<keyword evidence="2" id="KW-1185">Reference proteome</keyword>